<dbReference type="InterPro" id="IPR019282">
    <property type="entry name" value="Glycoamylase-like_cons_dom"/>
</dbReference>
<dbReference type="Proteomes" id="UP000625780">
    <property type="component" value="Unassembled WGS sequence"/>
</dbReference>
<accession>A0ABQ1QYF5</accession>
<feature type="domain" description="Glycoamylase-like" evidence="1">
    <location>
        <begin position="223"/>
        <end position="439"/>
    </location>
</feature>
<comment type="caution">
    <text evidence="2">The sequence shown here is derived from an EMBL/GenBank/DDBJ whole genome shotgun (WGS) entry which is preliminary data.</text>
</comment>
<dbReference type="Gene3D" id="1.50.10.140">
    <property type="match status" value="1"/>
</dbReference>
<proteinExistence type="predicted"/>
<organism evidence="2 3">
    <name type="scientific">Muriicola marianensis</name>
    <dbReference type="NCBI Taxonomy" id="1324801"/>
    <lineage>
        <taxon>Bacteria</taxon>
        <taxon>Pseudomonadati</taxon>
        <taxon>Bacteroidota</taxon>
        <taxon>Flavobacteriia</taxon>
        <taxon>Flavobacteriales</taxon>
        <taxon>Flavobacteriaceae</taxon>
        <taxon>Muriicola</taxon>
    </lineage>
</organism>
<evidence type="ECO:0000313" key="2">
    <source>
        <dbReference type="EMBL" id="GGD47583.1"/>
    </source>
</evidence>
<keyword evidence="3" id="KW-1185">Reference proteome</keyword>
<sequence>MLDQVKQYVSGLRLFTIGLLSALFLMCSEKSPETKEEQSNTPEVLTDEELLDLVQSQTFKYFWDFAHPVSGMALERSNKDAYGVEGYEIVTSGGSGFGVMALVVGVERNYIGRTEAVERLHTIVDFLLTGDRFHGAFPHWYYGSTGRVRPFFTEDNGGDIVETSFMIQGLLTARQYFDGDTEEEILLREKINRLWQEVEWDWYTQGQEVLTWHWSPEYEWTINHQIKGYNEALITYVLAASSPTHPISPSVYHNGWTSGADFTNGQEYYSQWTLPLGPDYGGPLFFAHYSFLGLDPRGLEDAYADYWLQNVNHSLINRAYCVENPRGYVGYGRLNWGLTASDNHQGYSAHSPTNDLGVISPTAAISSLPYTPEYSMEALRNFYENHRERLWGPYGFYDAFNLTEDWYADNYLAIDQGPIVVMIENHRTGLLWELFMSCPEVKTGLTALGFTSPHL</sequence>
<dbReference type="Pfam" id="PF10091">
    <property type="entry name" value="Glycoamylase"/>
    <property type="match status" value="1"/>
</dbReference>
<reference evidence="3" key="1">
    <citation type="journal article" date="2019" name="Int. J. Syst. Evol. Microbiol.">
        <title>The Global Catalogue of Microorganisms (GCM) 10K type strain sequencing project: providing services to taxonomists for standard genome sequencing and annotation.</title>
        <authorList>
            <consortium name="The Broad Institute Genomics Platform"/>
            <consortium name="The Broad Institute Genome Sequencing Center for Infectious Disease"/>
            <person name="Wu L."/>
            <person name="Ma J."/>
        </authorList>
    </citation>
    <scope>NUCLEOTIDE SEQUENCE [LARGE SCALE GENOMIC DNA]</scope>
    <source>
        <strain evidence="3">CGMCC 1.12606</strain>
    </source>
</reference>
<name>A0ABQ1QYF5_9FLAO</name>
<dbReference type="InterPro" id="IPR016883">
    <property type="entry name" value="UCP028431"/>
</dbReference>
<gene>
    <name evidence="2" type="ORF">GCM10011361_12970</name>
</gene>
<dbReference type="EMBL" id="BMFH01000001">
    <property type="protein sequence ID" value="GGD47583.1"/>
    <property type="molecule type" value="Genomic_DNA"/>
</dbReference>
<protein>
    <recommendedName>
        <fullName evidence="1">Glycoamylase-like domain-containing protein</fullName>
    </recommendedName>
</protein>
<evidence type="ECO:0000259" key="1">
    <source>
        <dbReference type="Pfam" id="PF10091"/>
    </source>
</evidence>
<evidence type="ECO:0000313" key="3">
    <source>
        <dbReference type="Proteomes" id="UP000625780"/>
    </source>
</evidence>
<dbReference type="PIRSF" id="PIRSF028431">
    <property type="entry name" value="UCP028431"/>
    <property type="match status" value="1"/>
</dbReference>